<proteinExistence type="predicted"/>
<dbReference type="EMBL" id="LR796256">
    <property type="protein sequence ID" value="CAB4132098.1"/>
    <property type="molecule type" value="Genomic_DNA"/>
</dbReference>
<organism evidence="2">
    <name type="scientific">uncultured Caudovirales phage</name>
    <dbReference type="NCBI Taxonomy" id="2100421"/>
    <lineage>
        <taxon>Viruses</taxon>
        <taxon>Duplodnaviria</taxon>
        <taxon>Heunggongvirae</taxon>
        <taxon>Uroviricota</taxon>
        <taxon>Caudoviricetes</taxon>
        <taxon>Peduoviridae</taxon>
        <taxon>Maltschvirus</taxon>
        <taxon>Maltschvirus maltsch</taxon>
    </lineage>
</organism>
<gene>
    <name evidence="2" type="ORF">UFOVP138_43</name>
</gene>
<evidence type="ECO:0000313" key="2">
    <source>
        <dbReference type="EMBL" id="CAB4132098.1"/>
    </source>
</evidence>
<reference evidence="2" key="1">
    <citation type="submission" date="2020-04" db="EMBL/GenBank/DDBJ databases">
        <authorList>
            <person name="Chiriac C."/>
            <person name="Salcher M."/>
            <person name="Ghai R."/>
            <person name="Kavagutti S V."/>
        </authorList>
    </citation>
    <scope>NUCLEOTIDE SEQUENCE</scope>
</reference>
<keyword evidence="1" id="KW-0472">Membrane</keyword>
<name>A0A6J5LBW9_9CAUD</name>
<feature type="transmembrane region" description="Helical" evidence="1">
    <location>
        <begin position="37"/>
        <end position="63"/>
    </location>
</feature>
<sequence length="134" mass="14586">MINALKILAFPILVWNIYQIVTHPQGVIFAIKIRLQLTVFALVGTLVALLAHLWLIVALAFAAEGTRCRNIILSDDRLGNSMTGGDGRETFSSRLGRLQVALATQGIAMPKWAIRCAAFCDALQANHCRNAIGT</sequence>
<keyword evidence="1" id="KW-0812">Transmembrane</keyword>
<evidence type="ECO:0000256" key="1">
    <source>
        <dbReference type="SAM" id="Phobius"/>
    </source>
</evidence>
<accession>A0A6J5LBW9</accession>
<protein>
    <submittedName>
        <fullName evidence="2">Uncharacterized protein</fullName>
    </submittedName>
</protein>
<feature type="transmembrane region" description="Helical" evidence="1">
    <location>
        <begin position="7"/>
        <end position="31"/>
    </location>
</feature>
<keyword evidence="1" id="KW-1133">Transmembrane helix</keyword>